<dbReference type="SMART" id="SM00530">
    <property type="entry name" value="HTH_XRE"/>
    <property type="match status" value="1"/>
</dbReference>
<evidence type="ECO:0000313" key="3">
    <source>
        <dbReference type="EMBL" id="MER3121046.1"/>
    </source>
</evidence>
<organism evidence="3 4">
    <name type="scientific">Bacillus altitudinis</name>
    <dbReference type="NCBI Taxonomy" id="293387"/>
    <lineage>
        <taxon>Bacteria</taxon>
        <taxon>Bacillati</taxon>
        <taxon>Bacillota</taxon>
        <taxon>Bacilli</taxon>
        <taxon>Bacillales</taxon>
        <taxon>Bacillaceae</taxon>
        <taxon>Bacillus</taxon>
    </lineage>
</organism>
<dbReference type="InterPro" id="IPR010982">
    <property type="entry name" value="Lambda_DNA-bd_dom_sf"/>
</dbReference>
<dbReference type="SUPFAM" id="SSF47413">
    <property type="entry name" value="lambda repressor-like DNA-binding domains"/>
    <property type="match status" value="1"/>
</dbReference>
<comment type="caution">
    <text evidence="3">The sequence shown here is derived from an EMBL/GenBank/DDBJ whole genome shotgun (WGS) entry which is preliminary data.</text>
</comment>
<evidence type="ECO:0000259" key="2">
    <source>
        <dbReference type="PROSITE" id="PS50943"/>
    </source>
</evidence>
<keyword evidence="4" id="KW-1185">Reference proteome</keyword>
<sequence>MTGLSERLKKLRNNHRPKLSQQALSERLGINRATYARYETGDNEPDYDTLEKIAQFYNVSIDFLITGREFEASDEEMWKELLNPKTQLFFKDLKDAPDDKIEELIQFWEFIKNKK</sequence>
<gene>
    <name evidence="3" type="ORF">ABQG71_07550</name>
</gene>
<dbReference type="Pfam" id="PF01381">
    <property type="entry name" value="HTH_3"/>
    <property type="match status" value="1"/>
</dbReference>
<evidence type="ECO:0000313" key="4">
    <source>
        <dbReference type="Proteomes" id="UP001467674"/>
    </source>
</evidence>
<dbReference type="EMBL" id="JBEOME010000003">
    <property type="protein sequence ID" value="MER3121046.1"/>
    <property type="molecule type" value="Genomic_DNA"/>
</dbReference>
<reference evidence="3 4" key="1">
    <citation type="submission" date="2024-06" db="EMBL/GenBank/DDBJ databases">
        <title>Construction of an artificial bacterial consortium using nitrogen cycle bacteria from Cuatro Cienegas Basin and a mangrove forest.</title>
        <authorList>
            <person name="Aguilera-Najera D."/>
            <person name="Marquez-Cianci L."/>
            <person name="Martinez-Perez E."/>
            <person name="Rosas-Barrera M."/>
            <person name="Rodriguez-Cruz U.E."/>
            <person name="Tapia-Lopez R."/>
            <person name="Eguiarte L.E."/>
            <person name="Souza-Saldivar V."/>
        </authorList>
    </citation>
    <scope>NUCLEOTIDE SEQUENCE [LARGE SCALE GENOMIC DNA]</scope>
    <source>
        <strain evidence="3 4">S14-15</strain>
    </source>
</reference>
<dbReference type="PROSITE" id="PS50943">
    <property type="entry name" value="HTH_CROC1"/>
    <property type="match status" value="1"/>
</dbReference>
<feature type="domain" description="HTH cro/C1-type" evidence="2">
    <location>
        <begin position="8"/>
        <end position="64"/>
    </location>
</feature>
<dbReference type="InterPro" id="IPR001387">
    <property type="entry name" value="Cro/C1-type_HTH"/>
</dbReference>
<dbReference type="RefSeq" id="WP_047947373.1">
    <property type="nucleotide sequence ID" value="NZ_JBEOME010000003.1"/>
</dbReference>
<evidence type="ECO:0000256" key="1">
    <source>
        <dbReference type="ARBA" id="ARBA00023125"/>
    </source>
</evidence>
<protein>
    <submittedName>
        <fullName evidence="3">Helix-turn-helix transcriptional regulator</fullName>
    </submittedName>
</protein>
<dbReference type="CDD" id="cd00093">
    <property type="entry name" value="HTH_XRE"/>
    <property type="match status" value="1"/>
</dbReference>
<accession>A0ABV1S4J1</accession>
<name>A0ABV1S4J1_BACAB</name>
<dbReference type="PANTHER" id="PTHR46558:SF11">
    <property type="entry name" value="HTH-TYPE TRANSCRIPTIONAL REGULATOR XRE"/>
    <property type="match status" value="1"/>
</dbReference>
<keyword evidence="1" id="KW-0238">DNA-binding</keyword>
<dbReference type="Gene3D" id="1.10.260.40">
    <property type="entry name" value="lambda repressor-like DNA-binding domains"/>
    <property type="match status" value="1"/>
</dbReference>
<proteinExistence type="predicted"/>
<dbReference type="PANTHER" id="PTHR46558">
    <property type="entry name" value="TRACRIPTIONAL REGULATORY PROTEIN-RELATED-RELATED"/>
    <property type="match status" value="1"/>
</dbReference>
<dbReference type="Proteomes" id="UP001467674">
    <property type="component" value="Unassembled WGS sequence"/>
</dbReference>